<feature type="region of interest" description="Disordered" evidence="1">
    <location>
        <begin position="1"/>
        <end position="123"/>
    </location>
</feature>
<gene>
    <name evidence="2" type="primary">g10975</name>
    <name evidence="2" type="ORF">VP750_LOCUS9834</name>
</gene>
<accession>A0ABP1GB78</accession>
<keyword evidence="3" id="KW-1185">Reference proteome</keyword>
<feature type="region of interest" description="Disordered" evidence="1">
    <location>
        <begin position="292"/>
        <end position="345"/>
    </location>
</feature>
<feature type="region of interest" description="Disordered" evidence="1">
    <location>
        <begin position="409"/>
        <end position="494"/>
    </location>
</feature>
<protein>
    <submittedName>
        <fullName evidence="2">G10975 protein</fullName>
    </submittedName>
</protein>
<name>A0ABP1GB78_9CHLO</name>
<proteinExistence type="predicted"/>
<comment type="caution">
    <text evidence="2">The sequence shown here is derived from an EMBL/GenBank/DDBJ whole genome shotgun (WGS) entry which is preliminary data.</text>
</comment>
<feature type="compositionally biased region" description="Low complexity" evidence="1">
    <location>
        <begin position="409"/>
        <end position="422"/>
    </location>
</feature>
<evidence type="ECO:0000256" key="1">
    <source>
        <dbReference type="SAM" id="MobiDB-lite"/>
    </source>
</evidence>
<feature type="compositionally biased region" description="Polar residues" evidence="1">
    <location>
        <begin position="87"/>
        <end position="101"/>
    </location>
</feature>
<evidence type="ECO:0000313" key="3">
    <source>
        <dbReference type="Proteomes" id="UP001497392"/>
    </source>
</evidence>
<organism evidence="2 3">
    <name type="scientific">Coccomyxa viridis</name>
    <dbReference type="NCBI Taxonomy" id="1274662"/>
    <lineage>
        <taxon>Eukaryota</taxon>
        <taxon>Viridiplantae</taxon>
        <taxon>Chlorophyta</taxon>
        <taxon>core chlorophytes</taxon>
        <taxon>Trebouxiophyceae</taxon>
        <taxon>Trebouxiophyceae incertae sedis</taxon>
        <taxon>Coccomyxaceae</taxon>
        <taxon>Coccomyxa</taxon>
    </lineage>
</organism>
<dbReference type="Proteomes" id="UP001497392">
    <property type="component" value="Unassembled WGS sequence"/>
</dbReference>
<feature type="compositionally biased region" description="Acidic residues" evidence="1">
    <location>
        <begin position="109"/>
        <end position="123"/>
    </location>
</feature>
<evidence type="ECO:0000313" key="2">
    <source>
        <dbReference type="EMBL" id="CAL5227928.1"/>
    </source>
</evidence>
<dbReference type="EMBL" id="CAXHTA020000017">
    <property type="protein sequence ID" value="CAL5227928.1"/>
    <property type="molecule type" value="Genomic_DNA"/>
</dbReference>
<reference evidence="2 3" key="1">
    <citation type="submission" date="2024-06" db="EMBL/GenBank/DDBJ databases">
        <authorList>
            <person name="Kraege A."/>
            <person name="Thomma B."/>
        </authorList>
    </citation>
    <scope>NUCLEOTIDE SEQUENCE [LARGE SCALE GENOMIC DNA]</scope>
</reference>
<sequence length="649" mass="66330">MVDPEPRRPMASLHQNTMVNASEKHALPPYLQARGKPGKGRLAMLKEDNAKFCAPKTRIPTPAPKKKSSAVTVPAPAPSFVSKIPSPKSSSETGGPSSTCTPEAKQDDTAQESDECSDAEAVSEDIASQLAHTPDIHALPTAEVQCEDRALEEAAAPGNAGHADAVAGLGTPQDFSSTVCNAGSPAGSLRPVTAGTTNEQRALHAFLAARTPAAGQLGLTPGTGHAVDAAPAGPPAAAAHQHPLPWSSGEGIACTPFLAGLDRTLPQLTPGISPEALAMFQAALPAGAMLAGADASSNQPEAQPLRMEPQAQPKEAQHSSPSATDLAYPQQAAQSPEAAVDTAESAGSAAWEGLLDLSPMPGNLTMASNMAFLDSPDMDTLSTLCQVSPMGSSGGRPTPVLFQGTSAAMQDMAQHAQQQAREAASDSVNTAAQEDGTAGNDPRLAALQDEESVGSASPEVVAGMHSRSEVPVASDTGASGVRTRPAPAQEERQQKVVRMVSPVNPVPQEVSRPMGVGRKGRAALPKAAEVCEVINPPAVPTTPTWRSIADTAPEEAVKGAIEPANTPAGSAAKAAQPAPATNYQLMLAHIVGGQYRSPTLGQQGAQGSPPAQKGCTYTPYLLASPAGIMRGGPSRFAPVRTPARTPATL</sequence>